<evidence type="ECO:0000256" key="2">
    <source>
        <dbReference type="ARBA" id="ARBA00008072"/>
    </source>
</evidence>
<dbReference type="InterPro" id="IPR002328">
    <property type="entry name" value="ADH_Zn_CS"/>
</dbReference>
<dbReference type="CDD" id="cd08286">
    <property type="entry name" value="FDH_like_ADH2"/>
    <property type="match status" value="1"/>
</dbReference>
<protein>
    <recommendedName>
        <fullName evidence="7">Enoyl reductase (ER) domain-containing protein</fullName>
    </recommendedName>
</protein>
<dbReference type="PANTHER" id="PTHR42813">
    <property type="entry name" value="ZINC-TYPE ALCOHOL DEHYDROGENASE-LIKE"/>
    <property type="match status" value="1"/>
</dbReference>
<evidence type="ECO:0000313" key="8">
    <source>
        <dbReference type="EMBL" id="EPS31066.1"/>
    </source>
</evidence>
<dbReference type="GO" id="GO:0008270">
    <property type="term" value="F:zinc ion binding"/>
    <property type="evidence" value="ECO:0007669"/>
    <property type="project" value="InterPro"/>
</dbReference>
<dbReference type="PhylomeDB" id="S7ZQX7"/>
<dbReference type="EMBL" id="KB644412">
    <property type="protein sequence ID" value="EPS31066.1"/>
    <property type="molecule type" value="Genomic_DNA"/>
</dbReference>
<dbReference type="GO" id="GO:0016491">
    <property type="term" value="F:oxidoreductase activity"/>
    <property type="evidence" value="ECO:0007669"/>
    <property type="project" value="UniProtKB-KW"/>
</dbReference>
<dbReference type="InterPro" id="IPR011032">
    <property type="entry name" value="GroES-like_sf"/>
</dbReference>
<name>S7ZQX7_PENO1</name>
<evidence type="ECO:0000256" key="3">
    <source>
        <dbReference type="ARBA" id="ARBA00022723"/>
    </source>
</evidence>
<evidence type="ECO:0000256" key="5">
    <source>
        <dbReference type="ARBA" id="ARBA00023002"/>
    </source>
</evidence>
<keyword evidence="3 6" id="KW-0479">Metal-binding</keyword>
<dbReference type="OrthoDB" id="442947at2759"/>
<dbReference type="Pfam" id="PF00107">
    <property type="entry name" value="ADH_zinc_N"/>
    <property type="match status" value="1"/>
</dbReference>
<gene>
    <name evidence="8" type="ORF">PDE_06020</name>
</gene>
<keyword evidence="5" id="KW-0560">Oxidoreductase</keyword>
<comment type="similarity">
    <text evidence="2 6">Belongs to the zinc-containing alcohol dehydrogenase family.</text>
</comment>
<evidence type="ECO:0000313" key="9">
    <source>
        <dbReference type="Proteomes" id="UP000019376"/>
    </source>
</evidence>
<dbReference type="AlphaFoldDB" id="S7ZQX7"/>
<dbReference type="InterPro" id="IPR020843">
    <property type="entry name" value="ER"/>
</dbReference>
<dbReference type="InterPro" id="IPR036291">
    <property type="entry name" value="NAD(P)-bd_dom_sf"/>
</dbReference>
<reference evidence="8 9" key="1">
    <citation type="journal article" date="2013" name="PLoS ONE">
        <title>Genomic and secretomic analyses reveal unique features of the lignocellulolytic enzyme system of Penicillium decumbens.</title>
        <authorList>
            <person name="Liu G."/>
            <person name="Zhang L."/>
            <person name="Wei X."/>
            <person name="Zou G."/>
            <person name="Qin Y."/>
            <person name="Ma L."/>
            <person name="Li J."/>
            <person name="Zheng H."/>
            <person name="Wang S."/>
            <person name="Wang C."/>
            <person name="Xun L."/>
            <person name="Zhao G.-P."/>
            <person name="Zhou Z."/>
            <person name="Qu Y."/>
        </authorList>
    </citation>
    <scope>NUCLEOTIDE SEQUENCE [LARGE SCALE GENOMIC DNA]</scope>
    <source>
        <strain evidence="9">114-2 / CGMCC 5302</strain>
    </source>
</reference>
<evidence type="ECO:0000259" key="7">
    <source>
        <dbReference type="SMART" id="SM00829"/>
    </source>
</evidence>
<dbReference type="HOGENOM" id="CLU_026673_11_3_1"/>
<dbReference type="SUPFAM" id="SSF51735">
    <property type="entry name" value="NAD(P)-binding Rossmann-fold domains"/>
    <property type="match status" value="1"/>
</dbReference>
<dbReference type="Gene3D" id="3.90.180.10">
    <property type="entry name" value="Medium-chain alcohol dehydrogenases, catalytic domain"/>
    <property type="match status" value="1"/>
</dbReference>
<proteinExistence type="inferred from homology"/>
<dbReference type="Pfam" id="PF08240">
    <property type="entry name" value="ADH_N"/>
    <property type="match status" value="1"/>
</dbReference>
<sequence length="345" mass="36348">MKALVYTGIGKVELLDRPTPVIQEPTDAIVRLLHASICGTDLHILKGDVPTAQPGRILGHEGVGVVESVGSTVRSLSPGDQVLISCMTSCGACHFCQRGMPSHCTTGGWILGHTIDGTQAEFVRVPHAALSLHRLPSSINPRAALALSDSLPTALECGVLSANVQPGSSVVIVGAGPVGMAALLTARLFSPSLIAMVDLDEARLATAKKLGAHVTINPSEQDAREKLLALTDQAGFDCVIEAVGIPATFDLCQDLVAVGGRIANVGVHGVPVKLHLEKLWDRNISIHMSLVNATTTQRLLKLLDSNLLDISSLVTHHFPLHEGLGAYDTFRAAADHQALKVAIDF</sequence>
<dbReference type="Proteomes" id="UP000019376">
    <property type="component" value="Unassembled WGS sequence"/>
</dbReference>
<dbReference type="STRING" id="933388.S7ZQX7"/>
<evidence type="ECO:0000256" key="1">
    <source>
        <dbReference type="ARBA" id="ARBA00001947"/>
    </source>
</evidence>
<evidence type="ECO:0000256" key="4">
    <source>
        <dbReference type="ARBA" id="ARBA00022833"/>
    </source>
</evidence>
<feature type="domain" description="Enoyl reductase (ER)" evidence="7">
    <location>
        <begin position="8"/>
        <end position="343"/>
    </location>
</feature>
<dbReference type="eggNOG" id="KOG0024">
    <property type="taxonomic scope" value="Eukaryota"/>
</dbReference>
<keyword evidence="4 6" id="KW-0862">Zinc</keyword>
<dbReference type="PANTHER" id="PTHR42813:SF4">
    <property type="entry name" value="NADP-DEPENDENT ISOPROPANOL DEHYDROGENASE"/>
    <property type="match status" value="1"/>
</dbReference>
<comment type="cofactor">
    <cofactor evidence="1 6">
        <name>Zn(2+)</name>
        <dbReference type="ChEBI" id="CHEBI:29105"/>
    </cofactor>
</comment>
<organism evidence="8 9">
    <name type="scientific">Penicillium oxalicum (strain 114-2 / CGMCC 5302)</name>
    <name type="common">Penicillium decumbens</name>
    <dbReference type="NCBI Taxonomy" id="933388"/>
    <lineage>
        <taxon>Eukaryota</taxon>
        <taxon>Fungi</taxon>
        <taxon>Dikarya</taxon>
        <taxon>Ascomycota</taxon>
        <taxon>Pezizomycotina</taxon>
        <taxon>Eurotiomycetes</taxon>
        <taxon>Eurotiomycetidae</taxon>
        <taxon>Eurotiales</taxon>
        <taxon>Aspergillaceae</taxon>
        <taxon>Penicillium</taxon>
    </lineage>
</organism>
<dbReference type="SMART" id="SM00829">
    <property type="entry name" value="PKS_ER"/>
    <property type="match status" value="1"/>
</dbReference>
<dbReference type="InterPro" id="IPR013149">
    <property type="entry name" value="ADH-like_C"/>
</dbReference>
<evidence type="ECO:0000256" key="6">
    <source>
        <dbReference type="RuleBase" id="RU361277"/>
    </source>
</evidence>
<keyword evidence="9" id="KW-1185">Reference proteome</keyword>
<dbReference type="InterPro" id="IPR013154">
    <property type="entry name" value="ADH-like_N"/>
</dbReference>
<accession>S7ZQX7</accession>
<dbReference type="SUPFAM" id="SSF50129">
    <property type="entry name" value="GroES-like"/>
    <property type="match status" value="1"/>
</dbReference>
<dbReference type="PROSITE" id="PS00059">
    <property type="entry name" value="ADH_ZINC"/>
    <property type="match status" value="1"/>
</dbReference>
<dbReference type="Gene3D" id="3.40.50.720">
    <property type="entry name" value="NAD(P)-binding Rossmann-like Domain"/>
    <property type="match status" value="1"/>
</dbReference>